<feature type="region of interest" description="Disordered" evidence="1">
    <location>
        <begin position="27"/>
        <end position="100"/>
    </location>
</feature>
<sequence>MKHGKYYIGGLVLLGLIAGGTGLIANHSDSNKSAQSHKNVKASSSTSQKQPKKHVDKEKKTSSRSKVDISSSSVVSSSQPEISSSSTNNDTQVSDSNNTLPVPQTKVAAFIQQYGVTPAGWLVENKGMSIKDALYATPNDQETSGELQTEWSYRQGTHDQMFSDNDDSYDSDTDSSDEVDDDWTQDSDDGYQDDNITQDDDTYDVDTTETADDE</sequence>
<feature type="region of interest" description="Disordered" evidence="1">
    <location>
        <begin position="153"/>
        <end position="214"/>
    </location>
</feature>
<proteinExistence type="predicted"/>
<protein>
    <submittedName>
        <fullName evidence="3">Uncharacterized protein</fullName>
    </submittedName>
</protein>
<dbReference type="STRING" id="1505725.GA0061074_101143"/>
<evidence type="ECO:0000256" key="2">
    <source>
        <dbReference type="SAM" id="Phobius"/>
    </source>
</evidence>
<keyword evidence="4" id="KW-1185">Reference proteome</keyword>
<evidence type="ECO:0000313" key="3">
    <source>
        <dbReference type="EMBL" id="SCB73811.1"/>
    </source>
</evidence>
<keyword evidence="2" id="KW-0472">Membrane</keyword>
<feature type="compositionally biased region" description="Polar residues" evidence="1">
    <location>
        <begin position="87"/>
        <end position="100"/>
    </location>
</feature>
<feature type="compositionally biased region" description="Low complexity" evidence="1">
    <location>
        <begin position="68"/>
        <end position="86"/>
    </location>
</feature>
<feature type="compositionally biased region" description="Polar residues" evidence="1">
    <location>
        <begin position="153"/>
        <end position="162"/>
    </location>
</feature>
<keyword evidence="2" id="KW-0812">Transmembrane</keyword>
<dbReference type="AlphaFoldDB" id="A0A1C3YUM4"/>
<feature type="compositionally biased region" description="Acidic residues" evidence="1">
    <location>
        <begin position="164"/>
        <end position="214"/>
    </location>
</feature>
<dbReference type="EMBL" id="FMAO01000001">
    <property type="protein sequence ID" value="SCB73811.1"/>
    <property type="molecule type" value="Genomic_DNA"/>
</dbReference>
<name>A0A1C3YUM4_9LACO</name>
<feature type="compositionally biased region" description="Polar residues" evidence="1">
    <location>
        <begin position="27"/>
        <end position="49"/>
    </location>
</feature>
<gene>
    <name evidence="3" type="ORF">GA0061074_101143</name>
</gene>
<reference evidence="4" key="1">
    <citation type="submission" date="2016-08" db="EMBL/GenBank/DDBJ databases">
        <authorList>
            <person name="Varghese N."/>
            <person name="Submissions Spin"/>
        </authorList>
    </citation>
    <scope>NUCLEOTIDE SEQUENCE [LARGE SCALE GENOMIC DNA]</scope>
    <source>
        <strain evidence="4">R-53094</strain>
    </source>
</reference>
<keyword evidence="2" id="KW-1133">Transmembrane helix</keyword>
<dbReference type="RefSeq" id="WP_092461189.1">
    <property type="nucleotide sequence ID" value="NZ_BJEE01000002.1"/>
</dbReference>
<feature type="compositionally biased region" description="Basic and acidic residues" evidence="1">
    <location>
        <begin position="53"/>
        <end position="67"/>
    </location>
</feature>
<evidence type="ECO:0000256" key="1">
    <source>
        <dbReference type="SAM" id="MobiDB-lite"/>
    </source>
</evidence>
<dbReference type="OrthoDB" id="2149848at2"/>
<accession>A0A1C3YUM4</accession>
<evidence type="ECO:0000313" key="4">
    <source>
        <dbReference type="Proteomes" id="UP000199268"/>
    </source>
</evidence>
<dbReference type="Proteomes" id="UP000199268">
    <property type="component" value="Unassembled WGS sequence"/>
</dbReference>
<organism evidence="3 4">
    <name type="scientific">Weissella bombi</name>
    <dbReference type="NCBI Taxonomy" id="1505725"/>
    <lineage>
        <taxon>Bacteria</taxon>
        <taxon>Bacillati</taxon>
        <taxon>Bacillota</taxon>
        <taxon>Bacilli</taxon>
        <taxon>Lactobacillales</taxon>
        <taxon>Lactobacillaceae</taxon>
        <taxon>Weissella</taxon>
    </lineage>
</organism>
<feature type="transmembrane region" description="Helical" evidence="2">
    <location>
        <begin position="6"/>
        <end position="25"/>
    </location>
</feature>